<evidence type="ECO:0000256" key="4">
    <source>
        <dbReference type="ARBA" id="ARBA00022496"/>
    </source>
</evidence>
<name>A0A556MGB8_9SPHI</name>
<feature type="domain" description="TonB-dependent receptor plug" evidence="12">
    <location>
        <begin position="132"/>
        <end position="256"/>
    </location>
</feature>
<gene>
    <name evidence="13" type="ORF">FO440_20185</name>
</gene>
<dbReference type="Gene3D" id="2.170.130.10">
    <property type="entry name" value="TonB-dependent receptor, plug domain"/>
    <property type="match status" value="1"/>
</dbReference>
<dbReference type="InterPro" id="IPR023997">
    <property type="entry name" value="TonB-dep_OMP_SusC/RagA_CS"/>
</dbReference>
<evidence type="ECO:0000256" key="5">
    <source>
        <dbReference type="ARBA" id="ARBA00022692"/>
    </source>
</evidence>
<dbReference type="SUPFAM" id="SSF56935">
    <property type="entry name" value="Porins"/>
    <property type="match status" value="1"/>
</dbReference>
<dbReference type="OrthoDB" id="9768177at2"/>
<dbReference type="Proteomes" id="UP000318733">
    <property type="component" value="Unassembled WGS sequence"/>
</dbReference>
<evidence type="ECO:0000256" key="11">
    <source>
        <dbReference type="PROSITE-ProRule" id="PRU01360"/>
    </source>
</evidence>
<dbReference type="InterPro" id="IPR039426">
    <property type="entry name" value="TonB-dep_rcpt-like"/>
</dbReference>
<keyword evidence="2 11" id="KW-0813">Transport</keyword>
<dbReference type="PROSITE" id="PS52016">
    <property type="entry name" value="TONB_DEPENDENT_REC_3"/>
    <property type="match status" value="1"/>
</dbReference>
<keyword evidence="4" id="KW-0410">Iron transport</keyword>
<evidence type="ECO:0000256" key="2">
    <source>
        <dbReference type="ARBA" id="ARBA00022448"/>
    </source>
</evidence>
<dbReference type="Gene3D" id="2.40.170.20">
    <property type="entry name" value="TonB-dependent receptor, beta-barrel domain"/>
    <property type="match status" value="1"/>
</dbReference>
<dbReference type="PANTHER" id="PTHR32552">
    <property type="entry name" value="FERRICHROME IRON RECEPTOR-RELATED"/>
    <property type="match status" value="1"/>
</dbReference>
<accession>A0A556MGB8</accession>
<sequence>MKKHLYTTKVNTILKAVTLNLVVLLLLIGRAAAQDGTPISITGTVTDAVSKESVPGVTVMPKGATTGGVASDASGKYTITASSTSTLVFSAIGYESYQVSVAGKTQINIKLQPSVQELKEVTVALGFSKQRQAVGYSVSQVKGASITEARENSFVNSLEGRVAGVNVSGVASGPNGSTNVVIRGLTSMTGNNQPLYVLNGIPLVNNNYAQTGNDGYGGKDGGDGIGDINPDDIETISILKGASATALYGYRGANGVVLITTKKGRAGTGLGVEINSNFVRENIIDETDFQNVYGQGYNGVAPISPADALGSMEANWGGKLDGHNAYQFDGKMRPYSAVANGNLSRFYRAGGTFTNTVSFSKGFGDDGATRFSVSDLHDQSYVPNAGLQRLTFGQNTNLKFGKHLTLDLFSQYVSEYTKNQPNLSDAVGNLNWGPMFVPRNINITTLAGVNGTGTLADGRTELNPFADPYTTNPYFAAYELQGAIHRNRFTGSANAKYTFDSGYFIGLQVADDYSSDRNTNIEPPGTGYLIDSGIAGDMTEQNVKQTELNIDLTAGKNFKFGDVGMNILLGGNYRKSAQEYLTAGGNTFAIPNLYNVGNLVYPSTSLQTNNEEYQSLYASADFNYKDFLYLTVTGRNDWYSTLSPGTINYLYPSLSGSFVFSNLLHIENMDLGKLRLSYAQVGGAAESPYQTYQLYGISGTFTPGNGGIFPIGTAGNGTIPNSLLTPSKRKEFEVGTEIDMFKNRLRFDLAVYHKQVIDDIIPVSIDYTSGYNSALLNVGTITYNGVELAVGGTPVKTSDFSWDIDLNGTYTKGKVVSLGGQPNINLGSEASDWGSTAYLQDIVGKEPLQIIAEAPARDANGKVIINPLLGTPDPADSQPQSFGSGENPWYGGITNAFKYKHFTLSFLVDGKFGGHVFSNTNIIAYQDGLSKLTVSGREQFYGSNKDQNAQTYYRNLAFSNQGQFVYSDSFIKFRQVIFGYDFPTTIFHGAIHGLRLSFVCHNVFTIMKKIPNVDPESGYTSSVLSQGLEAPSVPYSRTLGLNLNVKL</sequence>
<evidence type="ECO:0000259" key="12">
    <source>
        <dbReference type="Pfam" id="PF07715"/>
    </source>
</evidence>
<dbReference type="NCBIfam" id="TIGR04056">
    <property type="entry name" value="OMP_RagA_SusC"/>
    <property type="match status" value="1"/>
</dbReference>
<dbReference type="InterPro" id="IPR036942">
    <property type="entry name" value="Beta-barrel_TonB_sf"/>
</dbReference>
<keyword evidence="10 11" id="KW-0998">Cell outer membrane</keyword>
<comment type="caution">
    <text evidence="13">The sequence shown here is derived from an EMBL/GenBank/DDBJ whole genome shotgun (WGS) entry which is preliminary data.</text>
</comment>
<dbReference type="AlphaFoldDB" id="A0A556MGB8"/>
<keyword evidence="3 11" id="KW-1134">Transmembrane beta strand</keyword>
<organism evidence="13 14">
    <name type="scientific">Mucilaginibacter corticis</name>
    <dbReference type="NCBI Taxonomy" id="2597670"/>
    <lineage>
        <taxon>Bacteria</taxon>
        <taxon>Pseudomonadati</taxon>
        <taxon>Bacteroidota</taxon>
        <taxon>Sphingobacteriia</taxon>
        <taxon>Sphingobacteriales</taxon>
        <taxon>Sphingobacteriaceae</taxon>
        <taxon>Mucilaginibacter</taxon>
    </lineage>
</organism>
<keyword evidence="6" id="KW-0732">Signal</keyword>
<dbReference type="InterPro" id="IPR023996">
    <property type="entry name" value="TonB-dep_OMP_SusC/RagA"/>
</dbReference>
<dbReference type="SUPFAM" id="SSF49464">
    <property type="entry name" value="Carboxypeptidase regulatory domain-like"/>
    <property type="match status" value="1"/>
</dbReference>
<dbReference type="Pfam" id="PF13715">
    <property type="entry name" value="CarbopepD_reg_2"/>
    <property type="match status" value="1"/>
</dbReference>
<dbReference type="EMBL" id="VLPK01000004">
    <property type="protein sequence ID" value="TSJ38825.1"/>
    <property type="molecule type" value="Genomic_DNA"/>
</dbReference>
<dbReference type="NCBIfam" id="TIGR04057">
    <property type="entry name" value="SusC_RagA_signa"/>
    <property type="match status" value="1"/>
</dbReference>
<evidence type="ECO:0000256" key="9">
    <source>
        <dbReference type="ARBA" id="ARBA00023136"/>
    </source>
</evidence>
<protein>
    <submittedName>
        <fullName evidence="13">SusC/RagA family TonB-linked outer membrane protein</fullName>
    </submittedName>
</protein>
<dbReference type="InterPro" id="IPR037066">
    <property type="entry name" value="Plug_dom_sf"/>
</dbReference>
<dbReference type="GO" id="GO:0009279">
    <property type="term" value="C:cell outer membrane"/>
    <property type="evidence" value="ECO:0007669"/>
    <property type="project" value="UniProtKB-SubCell"/>
</dbReference>
<keyword evidence="7" id="KW-0408">Iron</keyword>
<evidence type="ECO:0000256" key="6">
    <source>
        <dbReference type="ARBA" id="ARBA00022729"/>
    </source>
</evidence>
<keyword evidence="5 11" id="KW-0812">Transmembrane</keyword>
<proteinExistence type="inferred from homology"/>
<dbReference type="Pfam" id="PF07715">
    <property type="entry name" value="Plug"/>
    <property type="match status" value="1"/>
</dbReference>
<dbReference type="InterPro" id="IPR008969">
    <property type="entry name" value="CarboxyPept-like_regulatory"/>
</dbReference>
<keyword evidence="9 11" id="KW-0472">Membrane</keyword>
<evidence type="ECO:0000256" key="8">
    <source>
        <dbReference type="ARBA" id="ARBA00023065"/>
    </source>
</evidence>
<keyword evidence="8" id="KW-0406">Ion transport</keyword>
<evidence type="ECO:0000313" key="13">
    <source>
        <dbReference type="EMBL" id="TSJ38825.1"/>
    </source>
</evidence>
<keyword evidence="14" id="KW-1185">Reference proteome</keyword>
<dbReference type="RefSeq" id="WP_144250107.1">
    <property type="nucleotide sequence ID" value="NZ_VLPK01000004.1"/>
</dbReference>
<dbReference type="Gene3D" id="2.60.40.1120">
    <property type="entry name" value="Carboxypeptidase-like, regulatory domain"/>
    <property type="match status" value="1"/>
</dbReference>
<dbReference type="GO" id="GO:0015344">
    <property type="term" value="F:siderophore uptake transmembrane transporter activity"/>
    <property type="evidence" value="ECO:0007669"/>
    <property type="project" value="TreeGrafter"/>
</dbReference>
<dbReference type="PANTHER" id="PTHR32552:SF68">
    <property type="entry name" value="FERRICHROME OUTER MEMBRANE TRANSPORTER_PHAGE RECEPTOR"/>
    <property type="match status" value="1"/>
</dbReference>
<reference evidence="13 14" key="1">
    <citation type="submission" date="2019-07" db="EMBL/GenBank/DDBJ databases">
        <authorList>
            <person name="Huq M.A."/>
        </authorList>
    </citation>
    <scope>NUCLEOTIDE SEQUENCE [LARGE SCALE GENOMIC DNA]</scope>
    <source>
        <strain evidence="13 14">MAH-19</strain>
    </source>
</reference>
<evidence type="ECO:0000256" key="1">
    <source>
        <dbReference type="ARBA" id="ARBA00004571"/>
    </source>
</evidence>
<comment type="similarity">
    <text evidence="11">Belongs to the TonB-dependent receptor family.</text>
</comment>
<evidence type="ECO:0000256" key="7">
    <source>
        <dbReference type="ARBA" id="ARBA00023004"/>
    </source>
</evidence>
<evidence type="ECO:0000256" key="3">
    <source>
        <dbReference type="ARBA" id="ARBA00022452"/>
    </source>
</evidence>
<evidence type="ECO:0000256" key="10">
    <source>
        <dbReference type="ARBA" id="ARBA00023237"/>
    </source>
</evidence>
<dbReference type="InterPro" id="IPR012910">
    <property type="entry name" value="Plug_dom"/>
</dbReference>
<evidence type="ECO:0000313" key="14">
    <source>
        <dbReference type="Proteomes" id="UP000318733"/>
    </source>
</evidence>
<comment type="subcellular location">
    <subcellularLocation>
        <location evidence="1 11">Cell outer membrane</location>
        <topology evidence="1 11">Multi-pass membrane protein</topology>
    </subcellularLocation>
</comment>